<keyword evidence="3" id="KW-1185">Reference proteome</keyword>
<evidence type="ECO:0000313" key="2">
    <source>
        <dbReference type="EMBL" id="ADB57648.1"/>
    </source>
</evidence>
<evidence type="ECO:0008006" key="4">
    <source>
        <dbReference type="Google" id="ProtNLM"/>
    </source>
</evidence>
<evidence type="ECO:0000256" key="1">
    <source>
        <dbReference type="SAM" id="Phobius"/>
    </source>
</evidence>
<sequence>MSSRFEARTALISMLLLSLSILVDQRMSLPILILTIAFNFNVLKALAKLTPLIAFYIVSSFFLGGVDKILTMVALLSLFLFLYGLNPEEVGFALMYFRFPPRFAYSICISLRLLQNISNDLNNLFQLRKIERFSYLELLKRLTNIAIIRAISMAESLESRNFDLDMRIPHINKPNLKDYALLLSSIILALLSLL</sequence>
<proteinExistence type="predicted"/>
<dbReference type="Proteomes" id="UP000001901">
    <property type="component" value="Chromosome"/>
</dbReference>
<keyword evidence="1" id="KW-0472">Membrane</keyword>
<dbReference type="PaxDb" id="572546-Arcpr_0583"/>
<feature type="transmembrane region" description="Helical" evidence="1">
    <location>
        <begin position="54"/>
        <end position="83"/>
    </location>
</feature>
<gene>
    <name evidence="2" type="ordered locus">Arcpr_0583</name>
</gene>
<organism evidence="2 3">
    <name type="scientific">Archaeoglobus profundus (strain DSM 5631 / JCM 9629 / NBRC 100127 / Av18)</name>
    <dbReference type="NCBI Taxonomy" id="572546"/>
    <lineage>
        <taxon>Archaea</taxon>
        <taxon>Methanobacteriati</taxon>
        <taxon>Methanobacteriota</taxon>
        <taxon>Archaeoglobi</taxon>
        <taxon>Archaeoglobales</taxon>
        <taxon>Archaeoglobaceae</taxon>
        <taxon>Archaeoglobus</taxon>
    </lineage>
</organism>
<dbReference type="KEGG" id="apo:Arcpr_0583"/>
<feature type="transmembrane region" description="Helical" evidence="1">
    <location>
        <begin position="7"/>
        <end position="23"/>
    </location>
</feature>
<keyword evidence="1" id="KW-1133">Transmembrane helix</keyword>
<name>D2RH73_ARCPA</name>
<reference evidence="2 3" key="1">
    <citation type="journal article" date="2010" name="Stand. Genomic Sci.">
        <title>Complete genome sequence of Archaeoglobus profundus type strain (AV18).</title>
        <authorList>
            <person name="von Jan M."/>
            <person name="Lapidus A."/>
            <person name="Del Rio T.G."/>
            <person name="Copeland A."/>
            <person name="Tice H."/>
            <person name="Cheng J.F."/>
            <person name="Lucas S."/>
            <person name="Chen F."/>
            <person name="Nolan M."/>
            <person name="Goodwin L."/>
            <person name="Han C."/>
            <person name="Pitluck S."/>
            <person name="Liolios K."/>
            <person name="Ivanova N."/>
            <person name="Mavromatis K."/>
            <person name="Ovchinnikova G."/>
            <person name="Chertkov O."/>
            <person name="Pati A."/>
            <person name="Chen A."/>
            <person name="Palaniappan K."/>
            <person name="Land M."/>
            <person name="Hauser L."/>
            <person name="Chang Y.J."/>
            <person name="Jeffries C.D."/>
            <person name="Saunders E."/>
            <person name="Brettin T."/>
            <person name="Detter J.C."/>
            <person name="Chain P."/>
            <person name="Eichinger K."/>
            <person name="Huber H."/>
            <person name="Spring S."/>
            <person name="Rohde M."/>
            <person name="Goker M."/>
            <person name="Wirth R."/>
            <person name="Woyke T."/>
            <person name="Bristow J."/>
            <person name="Eisen J.A."/>
            <person name="Markowitz V."/>
            <person name="Hugenholtz P."/>
            <person name="Kyrpides N.C."/>
            <person name="Klenk H.P."/>
        </authorList>
    </citation>
    <scope>NUCLEOTIDE SEQUENCE [LARGE SCALE GENOMIC DNA]</scope>
    <source>
        <strain evidence="3">DSM 5631 / JCM 9629 / NBRC 100127 / Av18</strain>
    </source>
</reference>
<keyword evidence="1" id="KW-0812">Transmembrane</keyword>
<dbReference type="STRING" id="572546.Arcpr_0583"/>
<evidence type="ECO:0000313" key="3">
    <source>
        <dbReference type="Proteomes" id="UP000001901"/>
    </source>
</evidence>
<dbReference type="EMBL" id="CP001857">
    <property type="protein sequence ID" value="ADB57648.1"/>
    <property type="molecule type" value="Genomic_DNA"/>
</dbReference>
<dbReference type="HOGENOM" id="CLU_1286315_0_0_2"/>
<accession>D2RH73</accession>
<dbReference type="eggNOG" id="arCOG02250">
    <property type="taxonomic scope" value="Archaea"/>
</dbReference>
<protein>
    <recommendedName>
        <fullName evidence="4">Cobalt transport protein</fullName>
    </recommendedName>
</protein>
<dbReference type="AlphaFoldDB" id="D2RH73"/>